<evidence type="ECO:0000313" key="2">
    <source>
        <dbReference type="WBParaSite" id="JU765_v2.g6271.t1"/>
    </source>
</evidence>
<accession>A0AC34RFH6</accession>
<proteinExistence type="predicted"/>
<protein>
    <submittedName>
        <fullName evidence="2">Uncharacterized protein</fullName>
    </submittedName>
</protein>
<evidence type="ECO:0000313" key="1">
    <source>
        <dbReference type="Proteomes" id="UP000887576"/>
    </source>
</evidence>
<organism evidence="1 2">
    <name type="scientific">Panagrolaimus sp. JU765</name>
    <dbReference type="NCBI Taxonomy" id="591449"/>
    <lineage>
        <taxon>Eukaryota</taxon>
        <taxon>Metazoa</taxon>
        <taxon>Ecdysozoa</taxon>
        <taxon>Nematoda</taxon>
        <taxon>Chromadorea</taxon>
        <taxon>Rhabditida</taxon>
        <taxon>Tylenchina</taxon>
        <taxon>Panagrolaimomorpha</taxon>
        <taxon>Panagrolaimoidea</taxon>
        <taxon>Panagrolaimidae</taxon>
        <taxon>Panagrolaimus</taxon>
    </lineage>
</organism>
<name>A0AC34RFH6_9BILA</name>
<dbReference type="Proteomes" id="UP000887576">
    <property type="component" value="Unplaced"/>
</dbReference>
<dbReference type="WBParaSite" id="JU765_v2.g6271.t1">
    <property type="protein sequence ID" value="JU765_v2.g6271.t1"/>
    <property type="gene ID" value="JU765_v2.g6271"/>
</dbReference>
<reference evidence="2" key="1">
    <citation type="submission" date="2022-11" db="UniProtKB">
        <authorList>
            <consortium name="WormBaseParasite"/>
        </authorList>
    </citation>
    <scope>IDENTIFICATION</scope>
</reference>
<sequence length="313" mass="34392">MELSIIALIGAIVAGSISIGALVIAYLTVIRTNKALTTVILCKDKVECCTDVLERRGFGQALLLHMSQLVGFDTDDNEEEKRLQLFKALPDLKKRRMTRGEHKMPAAIEMRKFDPDAKPKTEENKPAEGPLMGETAEEPLSKESKQGGAPAPAVAPTPPEPKPDFKMPQKLGKADAKDPQYQTLMGLNNDIFGANKDEMKIQAPKELGKKVDAKDPQYQTLAGLNNDELFGAAKGAPKKNFKPPKEFAKADAKDPQYQTLAGLNNDELFAKDKKEDGAAKKKEFKPPKQFAKADAKDPQYQTLAGLNEDIFKK</sequence>